<reference evidence="4" key="1">
    <citation type="submission" date="2021-05" db="EMBL/GenBank/DDBJ databases">
        <authorList>
            <person name="Pietrasiak N."/>
            <person name="Ward R."/>
            <person name="Stajich J.E."/>
            <person name="Kurbessoian T."/>
        </authorList>
    </citation>
    <scope>NUCLEOTIDE SEQUENCE</scope>
    <source>
        <strain evidence="4">UHER 2000/2452</strain>
    </source>
</reference>
<proteinExistence type="predicted"/>
<evidence type="ECO:0000256" key="1">
    <source>
        <dbReference type="ARBA" id="ARBA00022737"/>
    </source>
</evidence>
<dbReference type="SMART" id="SM00028">
    <property type="entry name" value="TPR"/>
    <property type="match status" value="5"/>
</dbReference>
<dbReference type="Pfam" id="PF00515">
    <property type="entry name" value="TPR_1"/>
    <property type="match status" value="1"/>
</dbReference>
<dbReference type="AlphaFoldDB" id="A0A951UP41"/>
<comment type="caution">
    <text evidence="4">The sequence shown here is derived from an EMBL/GenBank/DDBJ whole genome shotgun (WGS) entry which is preliminary data.</text>
</comment>
<evidence type="ECO:0000313" key="4">
    <source>
        <dbReference type="EMBL" id="MBW4661132.1"/>
    </source>
</evidence>
<feature type="repeat" description="TPR" evidence="3">
    <location>
        <begin position="60"/>
        <end position="93"/>
    </location>
</feature>
<feature type="repeat" description="TPR" evidence="3">
    <location>
        <begin position="269"/>
        <end position="302"/>
    </location>
</feature>
<dbReference type="PROSITE" id="PS50293">
    <property type="entry name" value="TPR_REGION"/>
    <property type="match status" value="1"/>
</dbReference>
<dbReference type="InterPro" id="IPR011990">
    <property type="entry name" value="TPR-like_helical_dom_sf"/>
</dbReference>
<accession>A0A951UP41</accession>
<reference evidence="4" key="2">
    <citation type="journal article" date="2022" name="Microbiol. Resour. Announc.">
        <title>Metagenome Sequencing to Explore Phylogenomics of Terrestrial Cyanobacteria.</title>
        <authorList>
            <person name="Ward R.D."/>
            <person name="Stajich J.E."/>
            <person name="Johansen J.R."/>
            <person name="Huntemann M."/>
            <person name="Clum A."/>
            <person name="Foster B."/>
            <person name="Foster B."/>
            <person name="Roux S."/>
            <person name="Palaniappan K."/>
            <person name="Varghese N."/>
            <person name="Mukherjee S."/>
            <person name="Reddy T.B.K."/>
            <person name="Daum C."/>
            <person name="Copeland A."/>
            <person name="Chen I.A."/>
            <person name="Ivanova N.N."/>
            <person name="Kyrpides N.C."/>
            <person name="Shapiro N."/>
            <person name="Eloe-Fadrosh E.A."/>
            <person name="Pietrasiak N."/>
        </authorList>
    </citation>
    <scope>NUCLEOTIDE SEQUENCE</scope>
    <source>
        <strain evidence="4">UHER 2000/2452</strain>
    </source>
</reference>
<organism evidence="4 5">
    <name type="scientific">Drouetiella hepatica Uher 2000/2452</name>
    <dbReference type="NCBI Taxonomy" id="904376"/>
    <lineage>
        <taxon>Bacteria</taxon>
        <taxon>Bacillati</taxon>
        <taxon>Cyanobacteriota</taxon>
        <taxon>Cyanophyceae</taxon>
        <taxon>Oculatellales</taxon>
        <taxon>Oculatellaceae</taxon>
        <taxon>Drouetiella</taxon>
    </lineage>
</organism>
<dbReference type="Proteomes" id="UP000757435">
    <property type="component" value="Unassembled WGS sequence"/>
</dbReference>
<dbReference type="Gene3D" id="1.25.40.10">
    <property type="entry name" value="Tetratricopeptide repeat domain"/>
    <property type="match status" value="3"/>
</dbReference>
<evidence type="ECO:0000256" key="2">
    <source>
        <dbReference type="ARBA" id="ARBA00022803"/>
    </source>
</evidence>
<dbReference type="Pfam" id="PF13371">
    <property type="entry name" value="TPR_9"/>
    <property type="match status" value="1"/>
</dbReference>
<dbReference type="InterPro" id="IPR019734">
    <property type="entry name" value="TPR_rpt"/>
</dbReference>
<dbReference type="SUPFAM" id="SSF48452">
    <property type="entry name" value="TPR-like"/>
    <property type="match status" value="2"/>
</dbReference>
<dbReference type="EMBL" id="JAHHHD010000030">
    <property type="protein sequence ID" value="MBW4661132.1"/>
    <property type="molecule type" value="Genomic_DNA"/>
</dbReference>
<gene>
    <name evidence="4" type="ORF">KME15_20850</name>
</gene>
<dbReference type="PANTHER" id="PTHR44858">
    <property type="entry name" value="TETRATRICOPEPTIDE REPEAT PROTEIN 6"/>
    <property type="match status" value="1"/>
</dbReference>
<dbReference type="InterPro" id="IPR050498">
    <property type="entry name" value="Ycf3"/>
</dbReference>
<keyword evidence="2 3" id="KW-0802">TPR repeat</keyword>
<feature type="repeat" description="TPR" evidence="3">
    <location>
        <begin position="26"/>
        <end position="59"/>
    </location>
</feature>
<name>A0A951UP41_9CYAN</name>
<dbReference type="PANTHER" id="PTHR44858:SF1">
    <property type="entry name" value="UDP-N-ACETYLGLUCOSAMINE--PEPTIDE N-ACETYLGLUCOSAMINYLTRANSFERASE SPINDLY-RELATED"/>
    <property type="match status" value="1"/>
</dbReference>
<feature type="repeat" description="TPR" evidence="3">
    <location>
        <begin position="235"/>
        <end position="268"/>
    </location>
</feature>
<evidence type="ECO:0000313" key="5">
    <source>
        <dbReference type="Proteomes" id="UP000757435"/>
    </source>
</evidence>
<sequence length="314" mass="35584">MNLQQKSLDSAITAFTQALLHDSNSVCAYANRSIAHSIRGNYPHALDDLSRALELSPAHFALYFNRGMLYNKLGEMERSIADFGKAIRLNPSGFWSYFNQSMILLTLDSQPESQPESPQPQWQPHSMASTAAPLQLLYVPTFIPRGKLYKNLLKLHVAVCDFSHALDMQLNASKVRETQSDALALALLFYERAIARNPQNMFFYWDRSFLFLETQQFAKAIADLSQAINFAPKHATLWTNRGVAYYRSTDFSGALLDFSHAIECNPNLADAYANRAATLVQLEQIEAAVLDLEKAMQISPDNHLWQRFRESLWA</sequence>
<protein>
    <submittedName>
        <fullName evidence="4">Tetratricopeptide repeat protein</fullName>
    </submittedName>
</protein>
<evidence type="ECO:0000256" key="3">
    <source>
        <dbReference type="PROSITE-ProRule" id="PRU00339"/>
    </source>
</evidence>
<keyword evidence="1" id="KW-0677">Repeat</keyword>
<dbReference type="PROSITE" id="PS50005">
    <property type="entry name" value="TPR"/>
    <property type="match status" value="4"/>
</dbReference>